<proteinExistence type="predicted"/>
<dbReference type="EMBL" id="MZ605293">
    <property type="protein sequence ID" value="QYW06699.1"/>
    <property type="molecule type" value="Genomic_DNA"/>
</dbReference>
<reference evidence="1" key="1">
    <citation type="submission" date="2021-07" db="EMBL/GenBank/DDBJ databases">
        <title>Complete genome sequence and phylogenomic analysis of the two lytic bacteriophage isolated from terrestrial biotopes of Antarctica.</title>
        <authorList>
            <person name="Holovan V."/>
            <person name="Rabalski L."/>
            <person name="Zlatohurska M."/>
            <person name="Andriichuk O."/>
            <person name="Budzanivska I."/>
            <person name="Shevchenko O."/>
            <person name="Gupalo A."/>
        </authorList>
    </citation>
    <scope>NUCLEOTIDE SEQUENCE</scope>
</reference>
<dbReference type="Proteomes" id="UP001058093">
    <property type="component" value="Segment"/>
</dbReference>
<gene>
    <name evidence="1" type="ORF">uav_168</name>
</gene>
<evidence type="ECO:0000313" key="1">
    <source>
        <dbReference type="EMBL" id="QYW06699.1"/>
    </source>
</evidence>
<organism evidence="1 2">
    <name type="scientific">Pseudomonas phage UAVern</name>
    <dbReference type="NCBI Taxonomy" id="2856997"/>
    <lineage>
        <taxon>Viruses</taxon>
        <taxon>Duplodnaviria</taxon>
        <taxon>Heunggongvirae</taxon>
        <taxon>Uroviricota</taxon>
        <taxon>Caudoviricetes</taxon>
        <taxon>Vandenendeviridae</taxon>
        <taxon>Gorskivirinae</taxon>
        <taxon>Uavernvirus</taxon>
        <taxon>Uavernvirus uavern</taxon>
    </lineage>
</organism>
<name>A0A975UUK1_9CAUD</name>
<accession>A0A975UUK1</accession>
<sequence length="113" mass="12623">MAIPENNCVDIDTPCYPSPDMGRFGQVINLYVQDPVCTPEERAAFSALVLQLPPPMQHGVRTRVWRFFYPDAPYPGLTVGMRDVTVTASNEVLVPYDTFDMNSVPWDKLGGIC</sequence>
<evidence type="ECO:0000313" key="2">
    <source>
        <dbReference type="Proteomes" id="UP001058093"/>
    </source>
</evidence>
<protein>
    <submittedName>
        <fullName evidence="1">Uncharacterized protein</fullName>
    </submittedName>
</protein>
<keyword evidence="2" id="KW-1185">Reference proteome</keyword>